<comment type="caution">
    <text evidence="2">The sequence shown here is derived from an EMBL/GenBank/DDBJ whole genome shotgun (WGS) entry which is preliminary data.</text>
</comment>
<dbReference type="RefSeq" id="WP_062500065.1">
    <property type="nucleotide sequence ID" value="NZ_MXAN01000087.1"/>
</dbReference>
<organism evidence="2 3">
    <name type="scientific">Moraxella lacunata</name>
    <dbReference type="NCBI Taxonomy" id="477"/>
    <lineage>
        <taxon>Bacteria</taxon>
        <taxon>Pseudomonadati</taxon>
        <taxon>Pseudomonadota</taxon>
        <taxon>Gammaproteobacteria</taxon>
        <taxon>Moraxellales</taxon>
        <taxon>Moraxellaceae</taxon>
        <taxon>Moraxella</taxon>
    </lineage>
</organism>
<dbReference type="InterPro" id="IPR007076">
    <property type="entry name" value="TfoX_N"/>
</dbReference>
<protein>
    <recommendedName>
        <fullName evidence="1">TfoX N-terminal domain-containing protein</fullName>
    </recommendedName>
</protein>
<gene>
    <name evidence="2" type="ORF">B5J94_11770</name>
</gene>
<dbReference type="PANTHER" id="PTHR36121">
    <property type="entry name" value="PROTEIN SXY"/>
    <property type="match status" value="1"/>
</dbReference>
<reference evidence="3" key="1">
    <citation type="submission" date="2017-03" db="EMBL/GenBank/DDBJ databases">
        <title>Draft genome sequence of Moraxella equi CCUG 4950T type strain.</title>
        <authorList>
            <person name="Salva-Serra F."/>
            <person name="Engstrom-Jakobsson H."/>
            <person name="Thorell K."/>
            <person name="Jaen-Luchoro D."/>
            <person name="Gonzales-Siles L."/>
            <person name="Karlsson R."/>
            <person name="Yazdan S."/>
            <person name="Boulund F."/>
            <person name="Johnning A."/>
            <person name="Engstrand L."/>
            <person name="Kristiansson E."/>
            <person name="Moore E."/>
        </authorList>
    </citation>
    <scope>NUCLEOTIDE SEQUENCE [LARGE SCALE GENOMIC DNA]</scope>
    <source>
        <strain evidence="3">CCUG 4441</strain>
    </source>
</reference>
<dbReference type="Pfam" id="PF04993">
    <property type="entry name" value="TfoX_N"/>
    <property type="match status" value="1"/>
</dbReference>
<dbReference type="Proteomes" id="UP000191025">
    <property type="component" value="Unassembled WGS sequence"/>
</dbReference>
<proteinExistence type="predicted"/>
<sequence length="121" mass="13938">MTAYSEFTAFILDQLTPLAPITVKRMFRAECLFKHGKMFGIISDDTLYLKADDNNRQAFIDENCEKFTYWTSRAGVKKQVALGYYQLPEFALDDADELCCWVKLGIGASQKNQMLRPNHQK</sequence>
<evidence type="ECO:0000259" key="1">
    <source>
        <dbReference type="Pfam" id="PF04993"/>
    </source>
</evidence>
<dbReference type="EMBL" id="MXAN01000087">
    <property type="protein sequence ID" value="OPH34218.1"/>
    <property type="molecule type" value="Genomic_DNA"/>
</dbReference>
<dbReference type="Gene3D" id="3.30.1460.30">
    <property type="entry name" value="YgaC/TfoX-N like chaperone"/>
    <property type="match status" value="1"/>
</dbReference>
<dbReference type="InterPro" id="IPR047525">
    <property type="entry name" value="TfoX-like"/>
</dbReference>
<feature type="domain" description="TfoX N-terminal" evidence="1">
    <location>
        <begin position="13"/>
        <end position="107"/>
    </location>
</feature>
<dbReference type="SUPFAM" id="SSF159894">
    <property type="entry name" value="YgaC/TfoX-N like"/>
    <property type="match status" value="1"/>
</dbReference>
<name>A0A1V4GP68_MORLA</name>
<accession>A0A1V4GP68</accession>
<dbReference type="AlphaFoldDB" id="A0A1V4GP68"/>
<dbReference type="PANTHER" id="PTHR36121:SF1">
    <property type="entry name" value="PROTEIN SXY"/>
    <property type="match status" value="1"/>
</dbReference>
<evidence type="ECO:0000313" key="2">
    <source>
        <dbReference type="EMBL" id="OPH34218.1"/>
    </source>
</evidence>
<evidence type="ECO:0000313" key="3">
    <source>
        <dbReference type="Proteomes" id="UP000191025"/>
    </source>
</evidence>